<evidence type="ECO:0000313" key="2">
    <source>
        <dbReference type="EMBL" id="MDX8141553.1"/>
    </source>
</evidence>
<sequence>MTVKPVSRLVHHVFPGRNPLATAGDRIEGAVLALAIAVTLLAIPIAGAAASESYATRRAQIPVHQAARHEVDAVLVEDAPPTIGSTERGGVVESTPVLARWRLPDGSARQGVVQAHHDAEAGAVVPIWIDQDGAMTEAPTTEEGAAFNAILLALLLWSAVAGTAALLYLAARFTHQRIRMGRWADEWARIAPEWTGR</sequence>
<gene>
    <name evidence="2" type="ORF">SK854_05475</name>
</gene>
<evidence type="ECO:0008006" key="4">
    <source>
        <dbReference type="Google" id="ProtNLM"/>
    </source>
</evidence>
<dbReference type="Proteomes" id="UP001285352">
    <property type="component" value="Unassembled WGS sequence"/>
</dbReference>
<evidence type="ECO:0000313" key="3">
    <source>
        <dbReference type="Proteomes" id="UP001285352"/>
    </source>
</evidence>
<keyword evidence="3" id="KW-1185">Reference proteome</keyword>
<keyword evidence="1" id="KW-1133">Transmembrane helix</keyword>
<accession>A0ABU4UPY8</accession>
<dbReference type="InterPro" id="IPR039708">
    <property type="entry name" value="MT1774/Rv1733c-like"/>
</dbReference>
<dbReference type="PANTHER" id="PTHR42305">
    <property type="entry name" value="MEMBRANE PROTEIN RV1733C-RELATED"/>
    <property type="match status" value="1"/>
</dbReference>
<reference evidence="2 3" key="2">
    <citation type="submission" date="2023-11" db="EMBL/GenBank/DDBJ databases">
        <authorList>
            <person name="Lara A.C."/>
            <person name="Chronakova A."/>
        </authorList>
    </citation>
    <scope>NUCLEOTIDE SEQUENCE [LARGE SCALE GENOMIC DNA]</scope>
    <source>
        <strain evidence="2 3">BCCO 10_0061</strain>
    </source>
</reference>
<comment type="caution">
    <text evidence="2">The sequence shown here is derived from an EMBL/GenBank/DDBJ whole genome shotgun (WGS) entry which is preliminary data.</text>
</comment>
<feature type="transmembrane region" description="Helical" evidence="1">
    <location>
        <begin position="145"/>
        <end position="170"/>
    </location>
</feature>
<name>A0ABU4UPY8_9PSEU</name>
<organism evidence="2 3">
    <name type="scientific">Lentzea sokolovensis</name>
    <dbReference type="NCBI Taxonomy" id="3095429"/>
    <lineage>
        <taxon>Bacteria</taxon>
        <taxon>Bacillati</taxon>
        <taxon>Actinomycetota</taxon>
        <taxon>Actinomycetes</taxon>
        <taxon>Pseudonocardiales</taxon>
        <taxon>Pseudonocardiaceae</taxon>
        <taxon>Lentzea</taxon>
    </lineage>
</organism>
<evidence type="ECO:0000256" key="1">
    <source>
        <dbReference type="SAM" id="Phobius"/>
    </source>
</evidence>
<dbReference type="RefSeq" id="WP_319973879.1">
    <property type="nucleotide sequence ID" value="NZ_JAXAVU010000003.1"/>
</dbReference>
<keyword evidence="1" id="KW-0472">Membrane</keyword>
<reference evidence="2 3" key="1">
    <citation type="submission" date="2023-11" db="EMBL/GenBank/DDBJ databases">
        <title>Lentzea sokolovensis, sp. nov., Lentzea kristufkii, sp. nov., and Lentzea miocenensis, sp. nov., rare actinobacteria from Sokolov Coal Basin, Miocene lacustrine sediment, Czech Republic.</title>
        <authorList>
            <person name="Lara A."/>
            <person name="Kotroba L."/>
            <person name="Nouioui I."/>
            <person name="Neumann-Schaal M."/>
            <person name="Mast Y."/>
            <person name="Chronakova A."/>
        </authorList>
    </citation>
    <scope>NUCLEOTIDE SEQUENCE [LARGE SCALE GENOMIC DNA]</scope>
    <source>
        <strain evidence="2 3">BCCO 10_0061</strain>
    </source>
</reference>
<feature type="transmembrane region" description="Helical" evidence="1">
    <location>
        <begin position="30"/>
        <end position="50"/>
    </location>
</feature>
<dbReference type="EMBL" id="JAXAVU010000003">
    <property type="protein sequence ID" value="MDX8141553.1"/>
    <property type="molecule type" value="Genomic_DNA"/>
</dbReference>
<keyword evidence="1" id="KW-0812">Transmembrane</keyword>
<proteinExistence type="predicted"/>
<dbReference type="PANTHER" id="PTHR42305:SF1">
    <property type="entry name" value="MEMBRANE PROTEIN RV1733C-RELATED"/>
    <property type="match status" value="1"/>
</dbReference>
<protein>
    <recommendedName>
        <fullName evidence="4">Transmembrane protein</fullName>
    </recommendedName>
</protein>